<accession>H8KKY6</accession>
<dbReference type="PANTHER" id="PTHR43857">
    <property type="entry name" value="BLR7761 PROTEIN"/>
    <property type="match status" value="1"/>
</dbReference>
<dbReference type="CDD" id="cd06154">
    <property type="entry name" value="YjgF_YER057c_UK114_like_6"/>
    <property type="match status" value="1"/>
</dbReference>
<keyword evidence="2" id="KW-1185">Reference proteome</keyword>
<evidence type="ECO:0000313" key="1">
    <source>
        <dbReference type="EMBL" id="AFD08803.1"/>
    </source>
</evidence>
<protein>
    <submittedName>
        <fullName evidence="1">Putative translation initiation inhibitor, yjgF family</fullName>
    </submittedName>
</protein>
<dbReference type="eggNOG" id="COG0251">
    <property type="taxonomic scope" value="Bacteria"/>
</dbReference>
<name>H8KKY6_SOLCM</name>
<dbReference type="HOGENOM" id="CLU_100715_5_1_10"/>
<dbReference type="EMBL" id="CP003349">
    <property type="protein sequence ID" value="AFD08803.1"/>
    <property type="molecule type" value="Genomic_DNA"/>
</dbReference>
<reference evidence="1" key="1">
    <citation type="submission" date="2012-02" db="EMBL/GenBank/DDBJ databases">
        <title>The complete genome of Solitalea canadensis DSM 3403.</title>
        <authorList>
            <consortium name="US DOE Joint Genome Institute (JGI-PGF)"/>
            <person name="Lucas S."/>
            <person name="Copeland A."/>
            <person name="Lapidus A."/>
            <person name="Glavina del Rio T."/>
            <person name="Dalin E."/>
            <person name="Tice H."/>
            <person name="Bruce D."/>
            <person name="Goodwin L."/>
            <person name="Pitluck S."/>
            <person name="Peters L."/>
            <person name="Ovchinnikova G."/>
            <person name="Lu M."/>
            <person name="Kyrpides N."/>
            <person name="Mavromatis K."/>
            <person name="Ivanova N."/>
            <person name="Brettin T."/>
            <person name="Detter J.C."/>
            <person name="Han C."/>
            <person name="Larimer F."/>
            <person name="Land M."/>
            <person name="Hauser L."/>
            <person name="Markowitz V."/>
            <person name="Cheng J.-F."/>
            <person name="Hugenholtz P."/>
            <person name="Woyke T."/>
            <person name="Wu D."/>
            <person name="Spring S."/>
            <person name="Schroeder M."/>
            <person name="Kopitz M."/>
            <person name="Brambilla E."/>
            <person name="Klenk H.-P."/>
            <person name="Eisen J.A."/>
        </authorList>
    </citation>
    <scope>NUCLEOTIDE SEQUENCE</scope>
    <source>
        <strain evidence="1">DSM 3403</strain>
    </source>
</reference>
<dbReference type="AlphaFoldDB" id="H8KKY6"/>
<gene>
    <name evidence="1" type="ordered locus">Solca_3804</name>
</gene>
<dbReference type="Proteomes" id="UP000007590">
    <property type="component" value="Chromosome"/>
</dbReference>
<dbReference type="Pfam" id="PF01042">
    <property type="entry name" value="Ribonuc_L-PSP"/>
    <property type="match status" value="1"/>
</dbReference>
<dbReference type="STRING" id="929556.Solca_3804"/>
<dbReference type="SUPFAM" id="SSF55298">
    <property type="entry name" value="YjgF-like"/>
    <property type="match status" value="1"/>
</dbReference>
<proteinExistence type="predicted"/>
<dbReference type="RefSeq" id="WP_014682026.1">
    <property type="nucleotide sequence ID" value="NC_017770.1"/>
</dbReference>
<dbReference type="Gene3D" id="3.30.1330.40">
    <property type="entry name" value="RutC-like"/>
    <property type="match status" value="1"/>
</dbReference>
<dbReference type="OrthoDB" id="9799840at2"/>
<organism evidence="1 2">
    <name type="scientific">Solitalea canadensis (strain ATCC 29591 / DSM 3403 / JCM 21819 / LMG 8368 / NBRC 15130 / NCIMB 12057 / USAM 9D)</name>
    <name type="common">Flexibacter canadensis</name>
    <dbReference type="NCBI Taxonomy" id="929556"/>
    <lineage>
        <taxon>Bacteria</taxon>
        <taxon>Pseudomonadati</taxon>
        <taxon>Bacteroidota</taxon>
        <taxon>Sphingobacteriia</taxon>
        <taxon>Sphingobacteriales</taxon>
        <taxon>Sphingobacteriaceae</taxon>
        <taxon>Solitalea</taxon>
    </lineage>
</organism>
<dbReference type="InterPro" id="IPR035959">
    <property type="entry name" value="RutC-like_sf"/>
</dbReference>
<dbReference type="KEGG" id="scn:Solca_3804"/>
<evidence type="ECO:0000313" key="2">
    <source>
        <dbReference type="Proteomes" id="UP000007590"/>
    </source>
</evidence>
<dbReference type="InterPro" id="IPR006175">
    <property type="entry name" value="YjgF/YER057c/UK114"/>
</dbReference>
<dbReference type="PANTHER" id="PTHR43857:SF1">
    <property type="entry name" value="YJGH FAMILY PROTEIN"/>
    <property type="match status" value="1"/>
</dbReference>
<sequence>MKRQNISSGAKWEDIVGYSRAVKVGNTIEISGTTAIVDGNIVGVNNFYEQTKCILQKIEETLIKSGASMKDVVRTRMFVTDISHWEEIGRAHAEFFKEIKPATSMVEIKALIDEFLLVEIEATAIITTV</sequence>